<reference evidence="2 3" key="1">
    <citation type="submission" date="2021-03" db="EMBL/GenBank/DDBJ databases">
        <title>Genomic Encyclopedia of Type Strains, Phase IV (KMG-IV): sequencing the most valuable type-strain genomes for metagenomic binning, comparative biology and taxonomic classification.</title>
        <authorList>
            <person name="Goeker M."/>
        </authorList>
    </citation>
    <scope>NUCLEOTIDE SEQUENCE [LARGE SCALE GENOMIC DNA]</scope>
    <source>
        <strain evidence="2 3">DSM 26048</strain>
    </source>
</reference>
<organism evidence="2 3">
    <name type="scientific">Paenibacillus eucommiae</name>
    <dbReference type="NCBI Taxonomy" id="1355755"/>
    <lineage>
        <taxon>Bacteria</taxon>
        <taxon>Bacillati</taxon>
        <taxon>Bacillota</taxon>
        <taxon>Bacilli</taxon>
        <taxon>Bacillales</taxon>
        <taxon>Paenibacillaceae</taxon>
        <taxon>Paenibacillus</taxon>
    </lineage>
</organism>
<keyword evidence="3" id="KW-1185">Reference proteome</keyword>
<comment type="caution">
    <text evidence="2">The sequence shown here is derived from an EMBL/GenBank/DDBJ whole genome shotgun (WGS) entry which is preliminary data.</text>
</comment>
<accession>A0ABS4ILM7</accession>
<name>A0ABS4ILM7_9BACL</name>
<dbReference type="Pfam" id="PF13088">
    <property type="entry name" value="BNR_2"/>
    <property type="match status" value="1"/>
</dbReference>
<dbReference type="InterPro" id="IPR036278">
    <property type="entry name" value="Sialidase_sf"/>
</dbReference>
<dbReference type="PANTHER" id="PTHR43752">
    <property type="entry name" value="BNR/ASP-BOX REPEAT FAMILY PROTEIN"/>
    <property type="match status" value="1"/>
</dbReference>
<evidence type="ECO:0000259" key="1">
    <source>
        <dbReference type="Pfam" id="PF13088"/>
    </source>
</evidence>
<dbReference type="EMBL" id="JAGGLB010000001">
    <property type="protein sequence ID" value="MBP1988478.1"/>
    <property type="molecule type" value="Genomic_DNA"/>
</dbReference>
<sequence length="369" mass="41392">MLKHAGSVVLDLRTGPNNARNSEGAFLDMKDGRLMFAYSRYTGNSTDDHAEACVAARYSADKGNTWSEDVILARSEDHGTLQNIMSVSLLRMLDGDIGLFYVLRYGFHDTRLHLRRSTDEGETWSDPVCCVPGQGYYVTNNDRVVRLSSGRLVVPASFHRMKGDISDPSAFMSFFDFRAIVYFFLSDDDGLTWREAKNFSTLESANCWSGLQEPGIIELNNGVLWSWARTDLGRQYEMFSMDGGETWGAPQPSRFTSPCSPLSMKRMPHYGHLLAIWNPVPDYETRQTKEQFRLGSTYGLMAGGRAPLIGAISKDDGKTWGDHFLVETEEAGDCSYPAIFFTDEAVLLGYWVNAGARVRKINISEIIKE</sequence>
<evidence type="ECO:0000313" key="2">
    <source>
        <dbReference type="EMBL" id="MBP1988478.1"/>
    </source>
</evidence>
<proteinExistence type="predicted"/>
<evidence type="ECO:0000313" key="3">
    <source>
        <dbReference type="Proteomes" id="UP001519287"/>
    </source>
</evidence>
<gene>
    <name evidence="2" type="ORF">J2Z66_000073</name>
</gene>
<protein>
    <recommendedName>
        <fullName evidence="1">Sialidase domain-containing protein</fullName>
    </recommendedName>
</protein>
<dbReference type="Gene3D" id="2.120.10.10">
    <property type="match status" value="1"/>
</dbReference>
<dbReference type="PANTHER" id="PTHR43752:SF2">
    <property type="entry name" value="BNR_ASP-BOX REPEAT FAMILY PROTEIN"/>
    <property type="match status" value="1"/>
</dbReference>
<dbReference type="SUPFAM" id="SSF50939">
    <property type="entry name" value="Sialidases"/>
    <property type="match status" value="1"/>
</dbReference>
<dbReference type="Proteomes" id="UP001519287">
    <property type="component" value="Unassembled WGS sequence"/>
</dbReference>
<dbReference type="CDD" id="cd15482">
    <property type="entry name" value="Sialidase_non-viral"/>
    <property type="match status" value="1"/>
</dbReference>
<dbReference type="RefSeq" id="WP_209968413.1">
    <property type="nucleotide sequence ID" value="NZ_JAGGLB010000001.1"/>
</dbReference>
<feature type="domain" description="Sialidase" evidence="1">
    <location>
        <begin position="40"/>
        <end position="344"/>
    </location>
</feature>
<dbReference type="InterPro" id="IPR011040">
    <property type="entry name" value="Sialidase"/>
</dbReference>